<gene>
    <name evidence="2" type="ORF">BWQ96_04393</name>
</gene>
<dbReference type="InterPro" id="IPR042201">
    <property type="entry name" value="FH2_Formin_sf"/>
</dbReference>
<dbReference type="Proteomes" id="UP000247409">
    <property type="component" value="Unassembled WGS sequence"/>
</dbReference>
<dbReference type="InterPro" id="IPR015425">
    <property type="entry name" value="FH2_Formin"/>
</dbReference>
<dbReference type="PROSITE" id="PS51444">
    <property type="entry name" value="FH2"/>
    <property type="match status" value="1"/>
</dbReference>
<dbReference type="OrthoDB" id="410721at2759"/>
<reference evidence="2 3" key="1">
    <citation type="journal article" date="2018" name="Mol. Biol. Evol.">
        <title>Analysis of the draft genome of the red seaweed Gracilariopsis chorda provides insights into genome size evolution in Rhodophyta.</title>
        <authorList>
            <person name="Lee J."/>
            <person name="Yang E.C."/>
            <person name="Graf L."/>
            <person name="Yang J.H."/>
            <person name="Qiu H."/>
            <person name="Zel Zion U."/>
            <person name="Chan C.X."/>
            <person name="Stephens T.G."/>
            <person name="Weber A.P.M."/>
            <person name="Boo G.H."/>
            <person name="Boo S.M."/>
            <person name="Kim K.M."/>
            <person name="Shin Y."/>
            <person name="Jung M."/>
            <person name="Lee S.J."/>
            <person name="Yim H.S."/>
            <person name="Lee J.H."/>
            <person name="Bhattacharya D."/>
            <person name="Yoon H.S."/>
        </authorList>
    </citation>
    <scope>NUCLEOTIDE SEQUENCE [LARGE SCALE GENOMIC DNA]</scope>
    <source>
        <strain evidence="2 3">SKKU-2015</strain>
        <tissue evidence="2">Whole body</tissue>
    </source>
</reference>
<dbReference type="EMBL" id="NBIV01000051">
    <property type="protein sequence ID" value="PXF45856.1"/>
    <property type="molecule type" value="Genomic_DNA"/>
</dbReference>
<dbReference type="SUPFAM" id="SSF101447">
    <property type="entry name" value="Formin homology 2 domain (FH2 domain)"/>
    <property type="match status" value="1"/>
</dbReference>
<organism evidence="2 3">
    <name type="scientific">Gracilariopsis chorda</name>
    <dbReference type="NCBI Taxonomy" id="448386"/>
    <lineage>
        <taxon>Eukaryota</taxon>
        <taxon>Rhodophyta</taxon>
        <taxon>Florideophyceae</taxon>
        <taxon>Rhodymeniophycidae</taxon>
        <taxon>Gracilariales</taxon>
        <taxon>Gracilariaceae</taxon>
        <taxon>Gracilariopsis</taxon>
    </lineage>
</organism>
<name>A0A2V3IUP3_9FLOR</name>
<dbReference type="Gene3D" id="1.20.58.2220">
    <property type="entry name" value="Formin, FH2 domain"/>
    <property type="match status" value="1"/>
</dbReference>
<accession>A0A2V3IUP3</accession>
<sequence length="129" mass="14387">MLLAQNAHIQNEGRRTDVFTRGLVDLKGLRRKILCTTGARTFNDEAVEIIQNMDTFAMIPVEVMNSEKLVRSLESILALVNFLNSGTGRGGAHGFTFEAFAMFSTVKDVKNNTQLDYLIFLLERDSSGL</sequence>
<protein>
    <submittedName>
        <fullName evidence="2">Formin-G</fullName>
    </submittedName>
</protein>
<evidence type="ECO:0000313" key="3">
    <source>
        <dbReference type="Proteomes" id="UP000247409"/>
    </source>
</evidence>
<proteinExistence type="predicted"/>
<comment type="caution">
    <text evidence="2">The sequence shown here is derived from an EMBL/GenBank/DDBJ whole genome shotgun (WGS) entry which is preliminary data.</text>
</comment>
<dbReference type="Pfam" id="PF02181">
    <property type="entry name" value="FH2"/>
    <property type="match status" value="1"/>
</dbReference>
<keyword evidence="3" id="KW-1185">Reference proteome</keyword>
<dbReference type="AlphaFoldDB" id="A0A2V3IUP3"/>
<evidence type="ECO:0000313" key="2">
    <source>
        <dbReference type="EMBL" id="PXF45856.1"/>
    </source>
</evidence>
<evidence type="ECO:0000259" key="1">
    <source>
        <dbReference type="PROSITE" id="PS51444"/>
    </source>
</evidence>
<feature type="domain" description="FH2" evidence="1">
    <location>
        <begin position="1"/>
        <end position="129"/>
    </location>
</feature>